<dbReference type="SUPFAM" id="SSF102405">
    <property type="entry name" value="MCP/YpsA-like"/>
    <property type="match status" value="1"/>
</dbReference>
<gene>
    <name evidence="1" type="ORF">J3Q64DRAFT_1271835</name>
</gene>
<dbReference type="Pfam" id="PF03641">
    <property type="entry name" value="Lysine_decarbox"/>
    <property type="match status" value="1"/>
</dbReference>
<dbReference type="Proteomes" id="UP001448207">
    <property type="component" value="Unassembled WGS sequence"/>
</dbReference>
<dbReference type="EMBL" id="JBCLYO010000023">
    <property type="protein sequence ID" value="KAL0079176.1"/>
    <property type="molecule type" value="Genomic_DNA"/>
</dbReference>
<accession>A0ABR3AP19</accession>
<comment type="caution">
    <text evidence="1">The sequence shown here is derived from an EMBL/GenBank/DDBJ whole genome shotgun (WGS) entry which is preliminary data.</text>
</comment>
<dbReference type="PANTHER" id="PTHR31223:SF70">
    <property type="entry name" value="LOG FAMILY PROTEIN YJL055W"/>
    <property type="match status" value="1"/>
</dbReference>
<dbReference type="Gene3D" id="3.40.50.450">
    <property type="match status" value="1"/>
</dbReference>
<dbReference type="NCBIfam" id="TIGR00730">
    <property type="entry name" value="Rossman fold protein, TIGR00730 family"/>
    <property type="match status" value="1"/>
</dbReference>
<protein>
    <recommendedName>
        <fullName evidence="3">Cytokinin riboside 5'-monophosphate phosphoribohydrolase</fullName>
    </recommendedName>
</protein>
<proteinExistence type="predicted"/>
<reference evidence="1 2" key="1">
    <citation type="submission" date="2024-04" db="EMBL/GenBank/DDBJ databases">
        <title>Symmetric and asymmetric DNA N6-adenine methylation regulates different biological responses in Mucorales.</title>
        <authorList>
            <consortium name="Lawrence Berkeley National Laboratory"/>
            <person name="Lax C."/>
            <person name="Mondo S.J."/>
            <person name="Osorio-Concepcion M."/>
            <person name="Muszewska A."/>
            <person name="Corrochano-Luque M."/>
            <person name="Gutierrez G."/>
            <person name="Riley R."/>
            <person name="Lipzen A."/>
            <person name="Guo J."/>
            <person name="Hundley H."/>
            <person name="Amirebrahimi M."/>
            <person name="Ng V."/>
            <person name="Lorenzo-Gutierrez D."/>
            <person name="Binder U."/>
            <person name="Yang J."/>
            <person name="Song Y."/>
            <person name="Canovas D."/>
            <person name="Navarro E."/>
            <person name="Freitag M."/>
            <person name="Gabaldon T."/>
            <person name="Grigoriev I.V."/>
            <person name="Corrochano L.M."/>
            <person name="Nicolas F.E."/>
            <person name="Garre V."/>
        </authorList>
    </citation>
    <scope>NUCLEOTIDE SEQUENCE [LARGE SCALE GENOMIC DNA]</scope>
    <source>
        <strain evidence="1 2">L51</strain>
    </source>
</reference>
<dbReference type="InterPro" id="IPR005269">
    <property type="entry name" value="LOG"/>
</dbReference>
<keyword evidence="2" id="KW-1185">Reference proteome</keyword>
<organism evidence="1 2">
    <name type="scientific">Phycomyces blakesleeanus</name>
    <dbReference type="NCBI Taxonomy" id="4837"/>
    <lineage>
        <taxon>Eukaryota</taxon>
        <taxon>Fungi</taxon>
        <taxon>Fungi incertae sedis</taxon>
        <taxon>Mucoromycota</taxon>
        <taxon>Mucoromycotina</taxon>
        <taxon>Mucoromycetes</taxon>
        <taxon>Mucorales</taxon>
        <taxon>Phycomycetaceae</taxon>
        <taxon>Phycomyces</taxon>
    </lineage>
</organism>
<evidence type="ECO:0000313" key="2">
    <source>
        <dbReference type="Proteomes" id="UP001448207"/>
    </source>
</evidence>
<evidence type="ECO:0000313" key="1">
    <source>
        <dbReference type="EMBL" id="KAL0079176.1"/>
    </source>
</evidence>
<dbReference type="InterPro" id="IPR031100">
    <property type="entry name" value="LOG_fam"/>
</dbReference>
<sequence>MATSLPRNNTPVSEPHTIKSICVFCGSGEGEDPIYMADATDLGKKMAENNYNLVYGGGSVGLMGGVAKAVISGGAKAKGIIPEPLYRHGSKQICEVSIVPDMHTRKKQMADECDAFVVLPGGFGTMEEMLEVITWSQLNIHSKPILLLNTKNYFDLFVQWIAYSVKEKFIHATNASIFVLCNDAEDIIEKLSVYSAPNGRYALDWVKKDGKDGRTKI</sequence>
<name>A0ABR3AP19_PHYBL</name>
<evidence type="ECO:0008006" key="3">
    <source>
        <dbReference type="Google" id="ProtNLM"/>
    </source>
</evidence>
<dbReference type="PANTHER" id="PTHR31223">
    <property type="entry name" value="LOG FAMILY PROTEIN YJL055W"/>
    <property type="match status" value="1"/>
</dbReference>